<sequence>MNPLDKDYKLRRHMLADQAIPGYWYTNDLGQLQQVRVVLHESYEPKRVVLENISGKRQTVDIDGWYQLDLTLHSPGVERRRLRKQRDSGKHS</sequence>
<reference evidence="1" key="1">
    <citation type="submission" date="2018-06" db="EMBL/GenBank/DDBJ databases">
        <authorList>
            <person name="Zhirakovskaya E."/>
        </authorList>
    </citation>
    <scope>NUCLEOTIDE SEQUENCE</scope>
</reference>
<proteinExistence type="predicted"/>
<organism evidence="1">
    <name type="scientific">hydrothermal vent metagenome</name>
    <dbReference type="NCBI Taxonomy" id="652676"/>
    <lineage>
        <taxon>unclassified sequences</taxon>
        <taxon>metagenomes</taxon>
        <taxon>ecological metagenomes</taxon>
    </lineage>
</organism>
<gene>
    <name evidence="1" type="ORF">MNBD_GAMMA14-1921</name>
</gene>
<evidence type="ECO:0000313" key="1">
    <source>
        <dbReference type="EMBL" id="VAW79544.1"/>
    </source>
</evidence>
<dbReference type="EMBL" id="UOFM01000314">
    <property type="protein sequence ID" value="VAW79544.1"/>
    <property type="molecule type" value="Genomic_DNA"/>
</dbReference>
<protein>
    <submittedName>
        <fullName evidence="1">Uncharacterized protein</fullName>
    </submittedName>
</protein>
<name>A0A3B0ZDT7_9ZZZZ</name>
<dbReference type="AlphaFoldDB" id="A0A3B0ZDT7"/>
<accession>A0A3B0ZDT7</accession>